<proteinExistence type="predicted"/>
<feature type="region of interest" description="Disordered" evidence="2">
    <location>
        <begin position="32"/>
        <end position="51"/>
    </location>
</feature>
<organism evidence="3">
    <name type="scientific">bioreactor metagenome</name>
    <dbReference type="NCBI Taxonomy" id="1076179"/>
    <lineage>
        <taxon>unclassified sequences</taxon>
        <taxon>metagenomes</taxon>
        <taxon>ecological metagenomes</taxon>
    </lineage>
</organism>
<sequence>MGFFNRLFGNSEQKSTPVEVQTEAAPLKEIKESDFIDNSDPNDDSANTTTITYGSSMPIDLIYQFLKEDYETKGYEDALCNPDNSYKEMNKVIIRNNLEVRFKQVKLKYMDDVREIDFHIQSRAQAGLVDVVEQLKTRKQTLTEHQRQLEEMERDLRNNTGYMIGMLLSYERGFLRGLAALSLETLKSQRS</sequence>
<gene>
    <name evidence="3" type="ORF">SDC9_39404</name>
</gene>
<evidence type="ECO:0000256" key="2">
    <source>
        <dbReference type="SAM" id="MobiDB-lite"/>
    </source>
</evidence>
<evidence type="ECO:0000256" key="1">
    <source>
        <dbReference type="SAM" id="Coils"/>
    </source>
</evidence>
<reference evidence="3" key="1">
    <citation type="submission" date="2019-08" db="EMBL/GenBank/DDBJ databases">
        <authorList>
            <person name="Kucharzyk K."/>
            <person name="Murdoch R.W."/>
            <person name="Higgins S."/>
            <person name="Loffler F."/>
        </authorList>
    </citation>
    <scope>NUCLEOTIDE SEQUENCE</scope>
</reference>
<accession>A0A644VPG7</accession>
<evidence type="ECO:0000313" key="3">
    <source>
        <dbReference type="EMBL" id="MPL93278.1"/>
    </source>
</evidence>
<dbReference type="AlphaFoldDB" id="A0A644VPG7"/>
<dbReference type="EMBL" id="VSSQ01000387">
    <property type="protein sequence ID" value="MPL93278.1"/>
    <property type="molecule type" value="Genomic_DNA"/>
</dbReference>
<protein>
    <submittedName>
        <fullName evidence="3">Uncharacterized protein</fullName>
    </submittedName>
</protein>
<keyword evidence="1" id="KW-0175">Coiled coil</keyword>
<feature type="coiled-coil region" evidence="1">
    <location>
        <begin position="132"/>
        <end position="159"/>
    </location>
</feature>
<comment type="caution">
    <text evidence="3">The sequence shown here is derived from an EMBL/GenBank/DDBJ whole genome shotgun (WGS) entry which is preliminary data.</text>
</comment>
<name>A0A644VPG7_9ZZZZ</name>